<evidence type="ECO:0000313" key="8">
    <source>
        <dbReference type="EMBL" id="MBM9466371.1"/>
    </source>
</evidence>
<dbReference type="PRINTS" id="PR00147">
    <property type="entry name" value="DNAPHOTLYASE"/>
</dbReference>
<evidence type="ECO:0000256" key="3">
    <source>
        <dbReference type="ARBA" id="ARBA00022991"/>
    </source>
</evidence>
<dbReference type="PROSITE" id="PS51645">
    <property type="entry name" value="PHR_CRY_ALPHA_BETA"/>
    <property type="match status" value="1"/>
</dbReference>
<gene>
    <name evidence="8" type="ORF">JL106_03645</name>
</gene>
<reference evidence="8" key="1">
    <citation type="submission" date="2021-01" db="EMBL/GenBank/DDBJ databases">
        <title>YIM 132084 draft genome.</title>
        <authorList>
            <person name="An D."/>
        </authorList>
    </citation>
    <scope>NUCLEOTIDE SEQUENCE</scope>
    <source>
        <strain evidence="8">YIM 132084</strain>
    </source>
</reference>
<feature type="binding site" evidence="4">
    <location>
        <begin position="227"/>
        <end position="231"/>
    </location>
    <ligand>
        <name>FAD</name>
        <dbReference type="ChEBI" id="CHEBI:57692"/>
    </ligand>
</feature>
<feature type="site" description="Electron transfer via tryptophanyl radical" evidence="5">
    <location>
        <position position="349"/>
    </location>
</feature>
<evidence type="ECO:0000256" key="5">
    <source>
        <dbReference type="PIRSR" id="PIRSR602081-2"/>
    </source>
</evidence>
<keyword evidence="2 4" id="KW-0274">FAD</keyword>
<dbReference type="InterPro" id="IPR014729">
    <property type="entry name" value="Rossmann-like_a/b/a_fold"/>
</dbReference>
<evidence type="ECO:0000259" key="7">
    <source>
        <dbReference type="PROSITE" id="PS51645"/>
    </source>
</evidence>
<feature type="binding site" evidence="4">
    <location>
        <position position="215"/>
    </location>
    <ligand>
        <name>FAD</name>
        <dbReference type="ChEBI" id="CHEBI:57692"/>
    </ligand>
</feature>
<dbReference type="EMBL" id="JAERWK010000005">
    <property type="protein sequence ID" value="MBM9466371.1"/>
    <property type="molecule type" value="Genomic_DNA"/>
</dbReference>
<dbReference type="Gene3D" id="3.40.50.620">
    <property type="entry name" value="HUPs"/>
    <property type="match status" value="1"/>
</dbReference>
<dbReference type="InterPro" id="IPR018394">
    <property type="entry name" value="DNA_photolyase_1_CS_C"/>
</dbReference>
<dbReference type="SUPFAM" id="SSF52425">
    <property type="entry name" value="Cryptochrome/photolyase, N-terminal domain"/>
    <property type="match status" value="1"/>
</dbReference>
<feature type="binding site" evidence="4">
    <location>
        <begin position="362"/>
        <end position="364"/>
    </location>
    <ligand>
        <name>FAD</name>
        <dbReference type="ChEBI" id="CHEBI:57692"/>
    </ligand>
</feature>
<keyword evidence="1 4" id="KW-0285">Flavoprotein</keyword>
<accession>A0A938YB58</accession>
<keyword evidence="3 6" id="KW-0157">Chromophore</keyword>
<dbReference type="InterPro" id="IPR005101">
    <property type="entry name" value="Cryptochr/Photolyase_FAD-bd"/>
</dbReference>
<dbReference type="GO" id="GO:0009416">
    <property type="term" value="P:response to light stimulus"/>
    <property type="evidence" value="ECO:0007669"/>
    <property type="project" value="TreeGrafter"/>
</dbReference>
<dbReference type="InterPro" id="IPR036155">
    <property type="entry name" value="Crypto/Photolyase_N_sf"/>
</dbReference>
<dbReference type="GO" id="GO:0003677">
    <property type="term" value="F:DNA binding"/>
    <property type="evidence" value="ECO:0007669"/>
    <property type="project" value="TreeGrafter"/>
</dbReference>
<feature type="site" description="Electron transfer via tryptophanyl radical" evidence="5">
    <location>
        <position position="372"/>
    </location>
</feature>
<keyword evidence="9" id="KW-1185">Reference proteome</keyword>
<comment type="similarity">
    <text evidence="6">Belongs to the DNA photolyase family.</text>
</comment>
<dbReference type="GO" id="GO:0006950">
    <property type="term" value="P:response to stress"/>
    <property type="evidence" value="ECO:0007669"/>
    <property type="project" value="UniProtKB-ARBA"/>
</dbReference>
<dbReference type="AlphaFoldDB" id="A0A938YB58"/>
<name>A0A938YB58_9ACTN</name>
<dbReference type="GO" id="GO:0071949">
    <property type="term" value="F:FAD binding"/>
    <property type="evidence" value="ECO:0007669"/>
    <property type="project" value="TreeGrafter"/>
</dbReference>
<evidence type="ECO:0000256" key="6">
    <source>
        <dbReference type="RuleBase" id="RU004182"/>
    </source>
</evidence>
<proteinExistence type="inferred from homology"/>
<dbReference type="Proteomes" id="UP000663792">
    <property type="component" value="Unassembled WGS sequence"/>
</dbReference>
<sequence length="461" mass="50915">MLWFRRDLRLHDNPALQAAAADGRPVLAVFVADDALLEPSGAARRHFLAGSLRALDESLGGSLFIAHGKPWTVLPRLAAAVGATEVHHAADAMPYGRRRDEGVEQALAGHDVTTVVTGSPYAVTPGRVTKNDGAPFSVFTPFYRAWKHHGWRAPAGPPGTVSWIDPADASSTSLRRWTADLLDAEVPGSLQLPEPGEDAARAHWTDFLDEGLADYDEHRNRPDLPGTSRMSAYLKWGAVHPRTLLADLARRRGDGAERYRSELAWREFYADVVHRAPRSARWSLDPVIDGMQWDSGAEADAHLQAWQQGRTGFPFVDAGMRQLLGEGWMHNRVRMVVASFLIKDLHLPWQPGARHFLQHLVDGDLSSNNHGWQWVAGSGSASAAFYRVFNPITQGEKFDPSGDYVRRWVPELRDVPGKAVHQPWLLADGIPAGYPEPIVDHKAEREEALRRFAARPSAASG</sequence>
<dbReference type="Gene3D" id="1.10.579.10">
    <property type="entry name" value="DNA Cyclobutane Dipyrimidine Photolyase, subunit A, domain 3"/>
    <property type="match status" value="1"/>
</dbReference>
<dbReference type="GO" id="GO:0003904">
    <property type="term" value="F:deoxyribodipyrimidine photo-lyase activity"/>
    <property type="evidence" value="ECO:0007669"/>
    <property type="project" value="TreeGrafter"/>
</dbReference>
<comment type="caution">
    <text evidence="8">The sequence shown here is derived from an EMBL/GenBank/DDBJ whole genome shotgun (WGS) entry which is preliminary data.</text>
</comment>
<dbReference type="PROSITE" id="PS00691">
    <property type="entry name" value="DNA_PHOTOLYASES_1_2"/>
    <property type="match status" value="1"/>
</dbReference>
<evidence type="ECO:0000256" key="1">
    <source>
        <dbReference type="ARBA" id="ARBA00022630"/>
    </source>
</evidence>
<protein>
    <submittedName>
        <fullName evidence="8">Deoxyribodipyrimidine photo-lyase</fullName>
    </submittedName>
</protein>
<dbReference type="SUPFAM" id="SSF48173">
    <property type="entry name" value="Cryptochrome/photolyase FAD-binding domain"/>
    <property type="match status" value="1"/>
</dbReference>
<evidence type="ECO:0000256" key="2">
    <source>
        <dbReference type="ARBA" id="ARBA00022827"/>
    </source>
</evidence>
<evidence type="ECO:0000313" key="9">
    <source>
        <dbReference type="Proteomes" id="UP000663792"/>
    </source>
</evidence>
<dbReference type="Gene3D" id="1.25.40.80">
    <property type="match status" value="1"/>
</dbReference>
<evidence type="ECO:0000256" key="4">
    <source>
        <dbReference type="PIRSR" id="PIRSR602081-1"/>
    </source>
</evidence>
<dbReference type="Pfam" id="PF00875">
    <property type="entry name" value="DNA_photolyase"/>
    <property type="match status" value="1"/>
</dbReference>
<dbReference type="InterPro" id="IPR002081">
    <property type="entry name" value="Cryptochrome/DNA_photolyase_1"/>
</dbReference>
<dbReference type="InterPro" id="IPR006050">
    <property type="entry name" value="DNA_photolyase_N"/>
</dbReference>
<feature type="domain" description="Photolyase/cryptochrome alpha/beta" evidence="7">
    <location>
        <begin position="1"/>
        <end position="122"/>
    </location>
</feature>
<dbReference type="PANTHER" id="PTHR11455:SF9">
    <property type="entry name" value="CRYPTOCHROME CIRCADIAN CLOCK 5 ISOFORM X1"/>
    <property type="match status" value="1"/>
</dbReference>
<dbReference type="InterPro" id="IPR036134">
    <property type="entry name" value="Crypto/Photolyase_FAD-like_sf"/>
</dbReference>
<dbReference type="PANTHER" id="PTHR11455">
    <property type="entry name" value="CRYPTOCHROME"/>
    <property type="match status" value="1"/>
</dbReference>
<feature type="binding site" evidence="4">
    <location>
        <begin position="262"/>
        <end position="269"/>
    </location>
    <ligand>
        <name>FAD</name>
        <dbReference type="ChEBI" id="CHEBI:57692"/>
    </ligand>
</feature>
<comment type="cofactor">
    <cofactor evidence="4">
        <name>FAD</name>
        <dbReference type="ChEBI" id="CHEBI:57692"/>
    </cofactor>
    <text evidence="4">Binds 1 FAD per subunit.</text>
</comment>
<organism evidence="8 9">
    <name type="scientific">Nakamurella leprariae</name>
    <dbReference type="NCBI Taxonomy" id="2803911"/>
    <lineage>
        <taxon>Bacteria</taxon>
        <taxon>Bacillati</taxon>
        <taxon>Actinomycetota</taxon>
        <taxon>Actinomycetes</taxon>
        <taxon>Nakamurellales</taxon>
        <taxon>Nakamurellaceae</taxon>
        <taxon>Nakamurella</taxon>
    </lineage>
</organism>
<feature type="site" description="Electron transfer via tryptophanyl radical" evidence="5">
    <location>
        <position position="293"/>
    </location>
</feature>
<dbReference type="GO" id="GO:0006139">
    <property type="term" value="P:nucleobase-containing compound metabolic process"/>
    <property type="evidence" value="ECO:0007669"/>
    <property type="project" value="UniProtKB-ARBA"/>
</dbReference>
<feature type="binding site" evidence="4">
    <location>
        <position position="259"/>
    </location>
    <ligand>
        <name>FAD</name>
        <dbReference type="ChEBI" id="CHEBI:57692"/>
    </ligand>
</feature>
<dbReference type="Pfam" id="PF03441">
    <property type="entry name" value="FAD_binding_7"/>
    <property type="match status" value="1"/>
</dbReference>